<dbReference type="PANTHER" id="PTHR44196:SF1">
    <property type="entry name" value="DEHYDROGENASE_REDUCTASE SDR FAMILY MEMBER 7B"/>
    <property type="match status" value="1"/>
</dbReference>
<comment type="caution">
    <text evidence="5">The sequence shown here is derived from an EMBL/GenBank/DDBJ whole genome shotgun (WGS) entry which is preliminary data.</text>
</comment>
<dbReference type="Proteomes" id="UP001500767">
    <property type="component" value="Unassembled WGS sequence"/>
</dbReference>
<evidence type="ECO:0000313" key="6">
    <source>
        <dbReference type="Proteomes" id="UP001500767"/>
    </source>
</evidence>
<accession>A0ABP6WYJ0</accession>
<dbReference type="PANTHER" id="PTHR44196">
    <property type="entry name" value="DEHYDROGENASE/REDUCTASE SDR FAMILY MEMBER 7B"/>
    <property type="match status" value="1"/>
</dbReference>
<dbReference type="RefSeq" id="WP_204911743.1">
    <property type="nucleotide sequence ID" value="NZ_BAAAYR010000001.1"/>
</dbReference>
<proteinExistence type="inferred from homology"/>
<dbReference type="Gene3D" id="3.40.50.720">
    <property type="entry name" value="NAD(P)-binding Rossmann-like Domain"/>
    <property type="match status" value="1"/>
</dbReference>
<evidence type="ECO:0000313" key="5">
    <source>
        <dbReference type="EMBL" id="GAA3558714.1"/>
    </source>
</evidence>
<dbReference type="InterPro" id="IPR036291">
    <property type="entry name" value="NAD(P)-bd_dom_sf"/>
</dbReference>
<keyword evidence="6" id="KW-1185">Reference proteome</keyword>
<reference evidence="6" key="1">
    <citation type="journal article" date="2019" name="Int. J. Syst. Evol. Microbiol.">
        <title>The Global Catalogue of Microorganisms (GCM) 10K type strain sequencing project: providing services to taxonomists for standard genome sequencing and annotation.</title>
        <authorList>
            <consortium name="The Broad Institute Genomics Platform"/>
            <consortium name="The Broad Institute Genome Sequencing Center for Infectious Disease"/>
            <person name="Wu L."/>
            <person name="Ma J."/>
        </authorList>
    </citation>
    <scope>NUCLEOTIDE SEQUENCE [LARGE SCALE GENOMIC DNA]</scope>
    <source>
        <strain evidence="6">JCM 16540</strain>
    </source>
</reference>
<dbReference type="InterPro" id="IPR020904">
    <property type="entry name" value="Sc_DH/Rdtase_CS"/>
</dbReference>
<gene>
    <name evidence="5" type="ORF">GCM10022197_12580</name>
</gene>
<dbReference type="InterPro" id="IPR002347">
    <property type="entry name" value="SDR_fam"/>
</dbReference>
<organism evidence="5 6">
    <name type="scientific">Microlunatus spumicola</name>
    <dbReference type="NCBI Taxonomy" id="81499"/>
    <lineage>
        <taxon>Bacteria</taxon>
        <taxon>Bacillati</taxon>
        <taxon>Actinomycetota</taxon>
        <taxon>Actinomycetes</taxon>
        <taxon>Propionibacteriales</taxon>
        <taxon>Propionibacteriaceae</taxon>
        <taxon>Microlunatus</taxon>
    </lineage>
</organism>
<evidence type="ECO:0000259" key="4">
    <source>
        <dbReference type="SMART" id="SM00822"/>
    </source>
</evidence>
<name>A0ABP6WYJ0_9ACTN</name>
<dbReference type="PRINTS" id="PR00080">
    <property type="entry name" value="SDRFAMILY"/>
</dbReference>
<keyword evidence="2" id="KW-0560">Oxidoreductase</keyword>
<dbReference type="EMBL" id="BAAAYR010000001">
    <property type="protein sequence ID" value="GAA3558714.1"/>
    <property type="molecule type" value="Genomic_DNA"/>
</dbReference>
<protein>
    <submittedName>
        <fullName evidence="5">SDR family oxidoreductase</fullName>
    </submittedName>
</protein>
<evidence type="ECO:0000256" key="1">
    <source>
        <dbReference type="ARBA" id="ARBA00006484"/>
    </source>
</evidence>
<dbReference type="InterPro" id="IPR057326">
    <property type="entry name" value="KR_dom"/>
</dbReference>
<feature type="domain" description="Ketoreductase" evidence="4">
    <location>
        <begin position="7"/>
        <end position="188"/>
    </location>
</feature>
<sequence>MVDIEDAVVLVTGASSGIGEATARAAAARGARLVLAARREDRVAALADELGRAVAVRCDVTDDEQVDALVRAAVDAFGRVDVVVNNAGQGLHASVEETSLDDLRALLALNLVAPLAVMQAVLPVMRAQGSGTIVNVSSGTTFADAPGTGAYVASKIALERLTAIAREELRGTGVTVSTIIPFATGTEFLASLRDGRSDAAAGLAGVELDRPEQVAEAILDLVASGAAQADLVPVAYGGTRS</sequence>
<dbReference type="SUPFAM" id="SSF51735">
    <property type="entry name" value="NAD(P)-binding Rossmann-fold domains"/>
    <property type="match status" value="1"/>
</dbReference>
<dbReference type="PRINTS" id="PR00081">
    <property type="entry name" value="GDHRDH"/>
</dbReference>
<dbReference type="Pfam" id="PF00106">
    <property type="entry name" value="adh_short"/>
    <property type="match status" value="1"/>
</dbReference>
<dbReference type="SMART" id="SM00822">
    <property type="entry name" value="PKS_KR"/>
    <property type="match status" value="1"/>
</dbReference>
<evidence type="ECO:0000256" key="3">
    <source>
        <dbReference type="RuleBase" id="RU000363"/>
    </source>
</evidence>
<evidence type="ECO:0000256" key="2">
    <source>
        <dbReference type="ARBA" id="ARBA00023002"/>
    </source>
</evidence>
<dbReference type="PROSITE" id="PS00061">
    <property type="entry name" value="ADH_SHORT"/>
    <property type="match status" value="1"/>
</dbReference>
<comment type="similarity">
    <text evidence="1 3">Belongs to the short-chain dehydrogenases/reductases (SDR) family.</text>
</comment>